<evidence type="ECO:0000256" key="4">
    <source>
        <dbReference type="ARBA" id="ARBA00023098"/>
    </source>
</evidence>
<evidence type="ECO:0000256" key="2">
    <source>
        <dbReference type="ARBA" id="ARBA00022801"/>
    </source>
</evidence>
<protein>
    <recommendedName>
        <fullName evidence="1 6">Phosphoinositide phospholipase C</fullName>
        <ecNumber evidence="1 6">3.1.4.11</ecNumber>
    </recommendedName>
</protein>
<dbReference type="VEuPathDB" id="TriTrypDB:ADEAN_000213500"/>
<dbReference type="AlphaFoldDB" id="A0A7G2C6D8"/>
<dbReference type="InterPro" id="IPR035892">
    <property type="entry name" value="C2_domain_sf"/>
</dbReference>
<dbReference type="EC" id="3.1.4.11" evidence="1 6"/>
<keyword evidence="4 6" id="KW-0443">Lipid metabolism</keyword>
<keyword evidence="10" id="KW-1185">Reference proteome</keyword>
<dbReference type="Proteomes" id="UP000515908">
    <property type="component" value="Chromosome 03"/>
</dbReference>
<dbReference type="EMBL" id="LR877147">
    <property type="protein sequence ID" value="CAD2214684.1"/>
    <property type="molecule type" value="Genomic_DNA"/>
</dbReference>
<comment type="catalytic activity">
    <reaction evidence="6">
        <text>a 1,2-diacyl-sn-glycero-3-phospho-(1D-myo-inositol-4,5-bisphosphate) + H2O = 1D-myo-inositol 1,4,5-trisphosphate + a 1,2-diacyl-sn-glycerol + H(+)</text>
        <dbReference type="Rhea" id="RHEA:33179"/>
        <dbReference type="ChEBI" id="CHEBI:15377"/>
        <dbReference type="ChEBI" id="CHEBI:15378"/>
        <dbReference type="ChEBI" id="CHEBI:17815"/>
        <dbReference type="ChEBI" id="CHEBI:58456"/>
        <dbReference type="ChEBI" id="CHEBI:203600"/>
        <dbReference type="EC" id="3.1.4.11"/>
    </reaction>
</comment>
<dbReference type="GO" id="GO:0016042">
    <property type="term" value="P:lipid catabolic process"/>
    <property type="evidence" value="ECO:0007669"/>
    <property type="project" value="UniProtKB-KW"/>
</dbReference>
<dbReference type="Gene3D" id="3.20.20.190">
    <property type="entry name" value="Phosphatidylinositol (PI) phosphodiesterase"/>
    <property type="match status" value="1"/>
</dbReference>
<dbReference type="GO" id="GO:0051209">
    <property type="term" value="P:release of sequestered calcium ion into cytosol"/>
    <property type="evidence" value="ECO:0007669"/>
    <property type="project" value="TreeGrafter"/>
</dbReference>
<dbReference type="SUPFAM" id="SSF51695">
    <property type="entry name" value="PLC-like phosphodiesterases"/>
    <property type="match status" value="1"/>
</dbReference>
<dbReference type="PROSITE" id="PS50007">
    <property type="entry name" value="PIPLC_X_DOMAIN"/>
    <property type="match status" value="1"/>
</dbReference>
<dbReference type="InterPro" id="IPR001711">
    <property type="entry name" value="PLipase_C_Pinositol-sp_Y"/>
</dbReference>
<accession>A0A7G2C6D8</accession>
<dbReference type="SUPFAM" id="SSF49562">
    <property type="entry name" value="C2 domain (Calcium/lipid-binding domain, CaLB)"/>
    <property type="match status" value="1"/>
</dbReference>
<name>A0A7G2C6D8_9TRYP</name>
<proteinExistence type="predicted"/>
<dbReference type="SMART" id="SM00239">
    <property type="entry name" value="C2"/>
    <property type="match status" value="1"/>
</dbReference>
<dbReference type="PROSITE" id="PS50004">
    <property type="entry name" value="C2"/>
    <property type="match status" value="1"/>
</dbReference>
<organism evidence="9 10">
    <name type="scientific">Angomonas deanei</name>
    <dbReference type="NCBI Taxonomy" id="59799"/>
    <lineage>
        <taxon>Eukaryota</taxon>
        <taxon>Discoba</taxon>
        <taxon>Euglenozoa</taxon>
        <taxon>Kinetoplastea</taxon>
        <taxon>Metakinetoplastina</taxon>
        <taxon>Trypanosomatida</taxon>
        <taxon>Trypanosomatidae</taxon>
        <taxon>Strigomonadinae</taxon>
        <taxon>Angomonas</taxon>
    </lineage>
</organism>
<dbReference type="PROSITE" id="PS50008">
    <property type="entry name" value="PIPLC_Y_DOMAIN"/>
    <property type="match status" value="1"/>
</dbReference>
<dbReference type="InterPro" id="IPR001192">
    <property type="entry name" value="PI-PLC_fam"/>
</dbReference>
<dbReference type="Pfam" id="PF00387">
    <property type="entry name" value="PI-PLC-Y"/>
    <property type="match status" value="1"/>
</dbReference>
<keyword evidence="2 6" id="KW-0378">Hydrolase</keyword>
<dbReference type="OrthoDB" id="269822at2759"/>
<dbReference type="SMART" id="SM00149">
    <property type="entry name" value="PLCYc"/>
    <property type="match status" value="1"/>
</dbReference>
<dbReference type="InterPro" id="IPR017946">
    <property type="entry name" value="PLC-like_Pdiesterase_TIM-brl"/>
</dbReference>
<dbReference type="PRINTS" id="PR00390">
    <property type="entry name" value="PHPHLIPASEC"/>
</dbReference>
<feature type="domain" description="C2" evidence="7">
    <location>
        <begin position="320"/>
        <end position="442"/>
    </location>
</feature>
<reference evidence="9 10" key="1">
    <citation type="submission" date="2020-08" db="EMBL/GenBank/DDBJ databases">
        <authorList>
            <person name="Newling K."/>
            <person name="Davey J."/>
            <person name="Forrester S."/>
        </authorList>
    </citation>
    <scope>NUCLEOTIDE SEQUENCE [LARGE SCALE GENOMIC DNA]</scope>
    <source>
        <strain evidence="10">Crithidia deanei Carvalho (ATCC PRA-265)</strain>
    </source>
</reference>
<dbReference type="Pfam" id="PF00168">
    <property type="entry name" value="C2"/>
    <property type="match status" value="1"/>
</dbReference>
<gene>
    <name evidence="9" type="ORF">ADEAN_000213500</name>
</gene>
<sequence>MGNPCVDYDTFSFFMCSSTLNSIVDPAHSSVVDPMNLHLNNYYINSSHNTYLTGDQLQSESSVEMYRKVLQDGCRCVEIDCWDGPNNDPIVYHGHTATSKIRFEDVIKTIDKYAFRPNHTVEQPSVLEYPVILSLEVHTSLEQCDVMATMLKTILGPKLLLPDENVPYTPENLKGRILVKWKGKATDDDDIKDTEGSGIRRDRVQQSTYSLRLSGCSTVCSTKSSCWGEEALPHNVQSYSEPTVFRIAKEDPINLAKQNTRMLTRVYPAGSRVRSTNYDPMVPWCLGCHMVALNFQTNDRALGLNRGFFASQNNGCGYVLKPLSLRDVESTLKHTRFTLSLTVASGNQLSESCLQETLTDAYVEACIYGSEDSAKVTRPVSGDVVHPVWNESFTLHGDNYDLDVLCLQVSAYDEKRSRHDLGSAFIPVKVLRPGYRAVPLSHPSGKGNLQFASIVCSVSVKL</sequence>
<feature type="domain" description="PI-PLC Y-box" evidence="8">
    <location>
        <begin position="234"/>
        <end position="326"/>
    </location>
</feature>
<keyword evidence="5" id="KW-0807">Transducer</keyword>
<evidence type="ECO:0000259" key="7">
    <source>
        <dbReference type="PROSITE" id="PS50004"/>
    </source>
</evidence>
<dbReference type="InterPro" id="IPR000008">
    <property type="entry name" value="C2_dom"/>
</dbReference>
<evidence type="ECO:0000256" key="6">
    <source>
        <dbReference type="RuleBase" id="RU361133"/>
    </source>
</evidence>
<dbReference type="CDD" id="cd00275">
    <property type="entry name" value="C2_PLC_like"/>
    <property type="match status" value="1"/>
</dbReference>
<evidence type="ECO:0000256" key="3">
    <source>
        <dbReference type="ARBA" id="ARBA00022963"/>
    </source>
</evidence>
<dbReference type="Gene3D" id="2.60.40.150">
    <property type="entry name" value="C2 domain"/>
    <property type="match status" value="1"/>
</dbReference>
<dbReference type="PANTHER" id="PTHR10336">
    <property type="entry name" value="PHOSPHOINOSITIDE-SPECIFIC PHOSPHOLIPASE C FAMILY PROTEIN"/>
    <property type="match status" value="1"/>
</dbReference>
<dbReference type="GO" id="GO:0004435">
    <property type="term" value="F:phosphatidylinositol-4,5-bisphosphate phospholipase C activity"/>
    <property type="evidence" value="ECO:0007669"/>
    <property type="project" value="UniProtKB-EC"/>
</dbReference>
<dbReference type="GO" id="GO:0048015">
    <property type="term" value="P:phosphatidylinositol-mediated signaling"/>
    <property type="evidence" value="ECO:0007669"/>
    <property type="project" value="TreeGrafter"/>
</dbReference>
<dbReference type="InterPro" id="IPR000909">
    <property type="entry name" value="PLipase_C_PInositol-sp_X_dom"/>
</dbReference>
<evidence type="ECO:0000259" key="8">
    <source>
        <dbReference type="PROSITE" id="PS50008"/>
    </source>
</evidence>
<dbReference type="Pfam" id="PF00388">
    <property type="entry name" value="PI-PLC-X"/>
    <property type="match status" value="1"/>
</dbReference>
<keyword evidence="3 6" id="KW-0442">Lipid degradation</keyword>
<dbReference type="PANTHER" id="PTHR10336:SF36">
    <property type="entry name" value="1-PHOSPHATIDYLINOSITOL 4,5-BISPHOSPHATE PHOSPHODIESTERASE BETA-4"/>
    <property type="match status" value="1"/>
</dbReference>
<evidence type="ECO:0000256" key="1">
    <source>
        <dbReference type="ARBA" id="ARBA00012368"/>
    </source>
</evidence>
<dbReference type="CDD" id="cd08558">
    <property type="entry name" value="PI-PLCc_eukaryota"/>
    <property type="match status" value="1"/>
</dbReference>
<dbReference type="SMART" id="SM00148">
    <property type="entry name" value="PLCXc"/>
    <property type="match status" value="1"/>
</dbReference>
<evidence type="ECO:0000256" key="5">
    <source>
        <dbReference type="ARBA" id="ARBA00023224"/>
    </source>
</evidence>
<evidence type="ECO:0000313" key="10">
    <source>
        <dbReference type="Proteomes" id="UP000515908"/>
    </source>
</evidence>
<evidence type="ECO:0000313" key="9">
    <source>
        <dbReference type="EMBL" id="CAD2214684.1"/>
    </source>
</evidence>